<evidence type="ECO:0000256" key="1">
    <source>
        <dbReference type="SAM" id="Coils"/>
    </source>
</evidence>
<evidence type="ECO:0000313" key="3">
    <source>
        <dbReference type="EMBL" id="KAK7995836.1"/>
    </source>
</evidence>
<dbReference type="EMBL" id="JAQQWI010000022">
    <property type="protein sequence ID" value="KAK7995836.1"/>
    <property type="molecule type" value="Genomic_DNA"/>
</dbReference>
<accession>A0ABR1R1E6</accession>
<evidence type="ECO:0000313" key="4">
    <source>
        <dbReference type="Proteomes" id="UP001396898"/>
    </source>
</evidence>
<reference evidence="3 4" key="1">
    <citation type="submission" date="2023-01" db="EMBL/GenBank/DDBJ databases">
        <title>Analysis of 21 Apiospora genomes using comparative genomics revels a genus with tremendous synthesis potential of carbohydrate active enzymes and secondary metabolites.</title>
        <authorList>
            <person name="Sorensen T."/>
        </authorList>
    </citation>
    <scope>NUCLEOTIDE SEQUENCE [LARGE SCALE GENOMIC DNA]</scope>
    <source>
        <strain evidence="3 4">CBS 20057</strain>
    </source>
</reference>
<keyword evidence="4" id="KW-1185">Reference proteome</keyword>
<keyword evidence="1" id="KW-0175">Coiled coil</keyword>
<feature type="coiled-coil region" evidence="1">
    <location>
        <begin position="64"/>
        <end position="98"/>
    </location>
</feature>
<proteinExistence type="predicted"/>
<evidence type="ECO:0000256" key="2">
    <source>
        <dbReference type="SAM" id="MobiDB-lite"/>
    </source>
</evidence>
<comment type="caution">
    <text evidence="3">The sequence shown here is derived from an EMBL/GenBank/DDBJ whole genome shotgun (WGS) entry which is preliminary data.</text>
</comment>
<name>A0ABR1R1E6_9PEZI</name>
<organism evidence="3 4">
    <name type="scientific">Apiospora marii</name>
    <dbReference type="NCBI Taxonomy" id="335849"/>
    <lineage>
        <taxon>Eukaryota</taxon>
        <taxon>Fungi</taxon>
        <taxon>Dikarya</taxon>
        <taxon>Ascomycota</taxon>
        <taxon>Pezizomycotina</taxon>
        <taxon>Sordariomycetes</taxon>
        <taxon>Xylariomycetidae</taxon>
        <taxon>Amphisphaeriales</taxon>
        <taxon>Apiosporaceae</taxon>
        <taxon>Apiospora</taxon>
    </lineage>
</organism>
<feature type="region of interest" description="Disordered" evidence="2">
    <location>
        <begin position="1"/>
        <end position="22"/>
    </location>
</feature>
<protein>
    <submittedName>
        <fullName evidence="3">Uncharacterized protein</fullName>
    </submittedName>
</protein>
<sequence length="139" mass="15072">MAAEELVGSPTSEAKGRGPGLAAQERRMSCFLCSKRGAPGIILTLQLSPQPPKAGTRAFAVMKKEEAMARVHSLFEERKRLAEEAALIEKRLDEAGKTAALWTKRVAEHGEEEDLTKSAEEFVANIIKKNDGEAAPKGQ</sequence>
<gene>
    <name evidence="3" type="ORF">PG991_015303</name>
</gene>
<dbReference type="Proteomes" id="UP001396898">
    <property type="component" value="Unassembled WGS sequence"/>
</dbReference>